<evidence type="ECO:0000313" key="6">
    <source>
        <dbReference type="EMBL" id="MBA2892554.1"/>
    </source>
</evidence>
<keyword evidence="7" id="KW-1185">Reference proteome</keyword>
<dbReference type="PROSITE" id="PS50977">
    <property type="entry name" value="HTH_TETR_2"/>
    <property type="match status" value="1"/>
</dbReference>
<dbReference type="Pfam" id="PF00440">
    <property type="entry name" value="TetR_N"/>
    <property type="match status" value="1"/>
</dbReference>
<keyword evidence="1" id="KW-0805">Transcription regulation</keyword>
<evidence type="ECO:0000259" key="5">
    <source>
        <dbReference type="PROSITE" id="PS50977"/>
    </source>
</evidence>
<dbReference type="GO" id="GO:0000976">
    <property type="term" value="F:transcription cis-regulatory region binding"/>
    <property type="evidence" value="ECO:0007669"/>
    <property type="project" value="TreeGrafter"/>
</dbReference>
<gene>
    <name evidence="6" type="ORF">HNR30_003908</name>
</gene>
<comment type="caution">
    <text evidence="6">The sequence shown here is derived from an EMBL/GenBank/DDBJ whole genome shotgun (WGS) entry which is preliminary data.</text>
</comment>
<dbReference type="SUPFAM" id="SSF46689">
    <property type="entry name" value="Homeodomain-like"/>
    <property type="match status" value="1"/>
</dbReference>
<dbReference type="InterPro" id="IPR050109">
    <property type="entry name" value="HTH-type_TetR-like_transc_reg"/>
</dbReference>
<evidence type="ECO:0000256" key="2">
    <source>
        <dbReference type="ARBA" id="ARBA00023125"/>
    </source>
</evidence>
<protein>
    <submittedName>
        <fullName evidence="6">AcrR family transcriptional regulator</fullName>
    </submittedName>
</protein>
<dbReference type="Gene3D" id="1.10.357.10">
    <property type="entry name" value="Tetracycline Repressor, domain 2"/>
    <property type="match status" value="1"/>
</dbReference>
<name>A0A7W0HR25_9ACTN</name>
<feature type="domain" description="HTH tetR-type" evidence="5">
    <location>
        <begin position="14"/>
        <end position="72"/>
    </location>
</feature>
<reference evidence="6 7" key="1">
    <citation type="submission" date="2020-07" db="EMBL/GenBank/DDBJ databases">
        <title>Genomic Encyclopedia of Type Strains, Phase IV (KMG-IV): sequencing the most valuable type-strain genomes for metagenomic binning, comparative biology and taxonomic classification.</title>
        <authorList>
            <person name="Goeker M."/>
        </authorList>
    </citation>
    <scope>NUCLEOTIDE SEQUENCE [LARGE SCALE GENOMIC DNA]</scope>
    <source>
        <strain evidence="6 7">DSM 45533</strain>
    </source>
</reference>
<sequence length="192" mass="20534">MSTNTGRKLRADAERSIRTIMEAAERLLSQNPAATMEQIAQAAGVARATIHRRFASREELIDTMTAAAWNDIAQAVEASRPATAPPLVVLHQATANVLQIKSGWRFALAQTTPPGAAAQQTFAEVIAVCDALFARAREDGLIRQDVDLVWVRRIYLALLGEAAHGGITGQAPAEHPDTVAARVVDTLLHGVG</sequence>
<dbReference type="InterPro" id="IPR036271">
    <property type="entry name" value="Tet_transcr_reg_TetR-rel_C_sf"/>
</dbReference>
<evidence type="ECO:0000256" key="3">
    <source>
        <dbReference type="ARBA" id="ARBA00023163"/>
    </source>
</evidence>
<proteinExistence type="predicted"/>
<evidence type="ECO:0000313" key="7">
    <source>
        <dbReference type="Proteomes" id="UP000530928"/>
    </source>
</evidence>
<dbReference type="AlphaFoldDB" id="A0A7W0HR25"/>
<dbReference type="Proteomes" id="UP000530928">
    <property type="component" value="Unassembled WGS sequence"/>
</dbReference>
<organism evidence="6 7">
    <name type="scientific">Nonomuraea soli</name>
    <dbReference type="NCBI Taxonomy" id="1032476"/>
    <lineage>
        <taxon>Bacteria</taxon>
        <taxon>Bacillati</taxon>
        <taxon>Actinomycetota</taxon>
        <taxon>Actinomycetes</taxon>
        <taxon>Streptosporangiales</taxon>
        <taxon>Streptosporangiaceae</taxon>
        <taxon>Nonomuraea</taxon>
    </lineage>
</organism>
<dbReference type="GO" id="GO:0003700">
    <property type="term" value="F:DNA-binding transcription factor activity"/>
    <property type="evidence" value="ECO:0007669"/>
    <property type="project" value="TreeGrafter"/>
</dbReference>
<keyword evidence="2 4" id="KW-0238">DNA-binding</keyword>
<dbReference type="RefSeq" id="WP_181611311.1">
    <property type="nucleotide sequence ID" value="NZ_BAABAM010000003.1"/>
</dbReference>
<dbReference type="InterPro" id="IPR009057">
    <property type="entry name" value="Homeodomain-like_sf"/>
</dbReference>
<dbReference type="EMBL" id="JACDUR010000004">
    <property type="protein sequence ID" value="MBA2892554.1"/>
    <property type="molecule type" value="Genomic_DNA"/>
</dbReference>
<dbReference type="PANTHER" id="PTHR30055:SF234">
    <property type="entry name" value="HTH-TYPE TRANSCRIPTIONAL REGULATOR BETI"/>
    <property type="match status" value="1"/>
</dbReference>
<evidence type="ECO:0000256" key="4">
    <source>
        <dbReference type="PROSITE-ProRule" id="PRU00335"/>
    </source>
</evidence>
<dbReference type="SUPFAM" id="SSF48498">
    <property type="entry name" value="Tetracyclin repressor-like, C-terminal domain"/>
    <property type="match status" value="1"/>
</dbReference>
<accession>A0A7W0HR25</accession>
<dbReference type="InterPro" id="IPR001647">
    <property type="entry name" value="HTH_TetR"/>
</dbReference>
<feature type="DNA-binding region" description="H-T-H motif" evidence="4">
    <location>
        <begin position="35"/>
        <end position="54"/>
    </location>
</feature>
<evidence type="ECO:0000256" key="1">
    <source>
        <dbReference type="ARBA" id="ARBA00023015"/>
    </source>
</evidence>
<keyword evidence="3" id="KW-0804">Transcription</keyword>
<dbReference type="PANTHER" id="PTHR30055">
    <property type="entry name" value="HTH-TYPE TRANSCRIPTIONAL REGULATOR RUTR"/>
    <property type="match status" value="1"/>
</dbReference>